<feature type="compositionally biased region" description="Low complexity" evidence="1">
    <location>
        <begin position="13"/>
        <end position="27"/>
    </location>
</feature>
<name>A0AAV9W5H4_9PEZI</name>
<dbReference type="AlphaFoldDB" id="A0AAV9W5H4"/>
<accession>A0AAV9W5H4</accession>
<organism evidence="2 3">
    <name type="scientific">Arthrobotrys musiformis</name>
    <dbReference type="NCBI Taxonomy" id="47236"/>
    <lineage>
        <taxon>Eukaryota</taxon>
        <taxon>Fungi</taxon>
        <taxon>Dikarya</taxon>
        <taxon>Ascomycota</taxon>
        <taxon>Pezizomycotina</taxon>
        <taxon>Orbiliomycetes</taxon>
        <taxon>Orbiliales</taxon>
        <taxon>Orbiliaceae</taxon>
        <taxon>Arthrobotrys</taxon>
    </lineage>
</organism>
<dbReference type="InterPro" id="IPR013241">
    <property type="entry name" value="RNase_P_Pop3"/>
</dbReference>
<dbReference type="Proteomes" id="UP001370758">
    <property type="component" value="Unassembled WGS sequence"/>
</dbReference>
<gene>
    <name evidence="2" type="ORF">TWF481_009424</name>
</gene>
<dbReference type="GO" id="GO:0034965">
    <property type="term" value="P:intronic box C/D snoRNA processing"/>
    <property type="evidence" value="ECO:0007669"/>
    <property type="project" value="TreeGrafter"/>
</dbReference>
<dbReference type="GO" id="GO:0000171">
    <property type="term" value="F:ribonuclease MRP activity"/>
    <property type="evidence" value="ECO:0007669"/>
    <property type="project" value="TreeGrafter"/>
</dbReference>
<proteinExistence type="predicted"/>
<comment type="caution">
    <text evidence="2">The sequence shown here is derived from an EMBL/GenBank/DDBJ whole genome shotgun (WGS) entry which is preliminary data.</text>
</comment>
<dbReference type="PANTHER" id="PTHR28272">
    <property type="entry name" value="RIBONUCLEASES P/MRP PROTEIN SUBUNIT POP3"/>
    <property type="match status" value="1"/>
</dbReference>
<protein>
    <submittedName>
        <fullName evidence="2">Uncharacterized protein</fullName>
    </submittedName>
</protein>
<sequence length="242" mass="26203">MASLKDRAKKSKTLFTLDTPTPTFSTPQWPDITPKTSSTISTALLTLLSDLQELQSTATTSPDTNIPIISGINPVTAHLENLTPQFLPHSIPPLNSNNSNKEPRKPLAILATRSDAPSALLSHLPFLAAITSTPLLSLPKGTEQKLLKLLKPKSNTVYTILLFHDTPEVSTLKSLIHDGENTIGSVSLPGILSQSPVWTETRCKSIQTSVGERKPKRKPEDAKKMDNTDASNPSSKKAKKEG</sequence>
<keyword evidence="3" id="KW-1185">Reference proteome</keyword>
<dbReference type="EMBL" id="JAVHJL010000006">
    <property type="protein sequence ID" value="KAK6501590.1"/>
    <property type="molecule type" value="Genomic_DNA"/>
</dbReference>
<dbReference type="GO" id="GO:0005655">
    <property type="term" value="C:nucleolar ribonuclease P complex"/>
    <property type="evidence" value="ECO:0007669"/>
    <property type="project" value="TreeGrafter"/>
</dbReference>
<feature type="region of interest" description="Disordered" evidence="1">
    <location>
        <begin position="204"/>
        <end position="242"/>
    </location>
</feature>
<dbReference type="GO" id="GO:0005829">
    <property type="term" value="C:cytosol"/>
    <property type="evidence" value="ECO:0007669"/>
    <property type="project" value="TreeGrafter"/>
</dbReference>
<dbReference type="GO" id="GO:0000172">
    <property type="term" value="C:ribonuclease MRP complex"/>
    <property type="evidence" value="ECO:0007669"/>
    <property type="project" value="TreeGrafter"/>
</dbReference>
<reference evidence="2 3" key="1">
    <citation type="submission" date="2023-08" db="EMBL/GenBank/DDBJ databases">
        <authorList>
            <person name="Palmer J.M."/>
        </authorList>
    </citation>
    <scope>NUCLEOTIDE SEQUENCE [LARGE SCALE GENOMIC DNA]</scope>
    <source>
        <strain evidence="2 3">TWF481</strain>
    </source>
</reference>
<feature type="compositionally biased region" description="Basic and acidic residues" evidence="1">
    <location>
        <begin position="218"/>
        <end position="227"/>
    </location>
</feature>
<dbReference type="GO" id="GO:0004526">
    <property type="term" value="F:ribonuclease P activity"/>
    <property type="evidence" value="ECO:0007669"/>
    <property type="project" value="TreeGrafter"/>
</dbReference>
<dbReference type="GO" id="GO:0008033">
    <property type="term" value="P:tRNA processing"/>
    <property type="evidence" value="ECO:0007669"/>
    <property type="project" value="InterPro"/>
</dbReference>
<dbReference type="PANTHER" id="PTHR28272:SF1">
    <property type="entry name" value="RIBONUCLEASES P_MRP PROTEIN SUBUNIT POP3"/>
    <property type="match status" value="1"/>
</dbReference>
<evidence type="ECO:0000313" key="2">
    <source>
        <dbReference type="EMBL" id="KAK6501590.1"/>
    </source>
</evidence>
<dbReference type="Pfam" id="PF08228">
    <property type="entry name" value="RNase_P_pop3"/>
    <property type="match status" value="1"/>
</dbReference>
<evidence type="ECO:0000313" key="3">
    <source>
        <dbReference type="Proteomes" id="UP001370758"/>
    </source>
</evidence>
<evidence type="ECO:0000256" key="1">
    <source>
        <dbReference type="SAM" id="MobiDB-lite"/>
    </source>
</evidence>
<feature type="region of interest" description="Disordered" evidence="1">
    <location>
        <begin position="1"/>
        <end position="32"/>
    </location>
</feature>
<dbReference type="GO" id="GO:0006364">
    <property type="term" value="P:rRNA processing"/>
    <property type="evidence" value="ECO:0007669"/>
    <property type="project" value="InterPro"/>
</dbReference>